<dbReference type="GO" id="GO:0046872">
    <property type="term" value="F:metal ion binding"/>
    <property type="evidence" value="ECO:0007669"/>
    <property type="project" value="UniProtKB-KW"/>
</dbReference>
<dbReference type="GO" id="GO:0042805">
    <property type="term" value="F:actinin binding"/>
    <property type="evidence" value="ECO:0007669"/>
    <property type="project" value="TreeGrafter"/>
</dbReference>
<evidence type="ECO:0000313" key="9">
    <source>
        <dbReference type="EMBL" id="KAK6184344.1"/>
    </source>
</evidence>
<proteinExistence type="predicted"/>
<name>A0AAN8JXA1_PATCE</name>
<dbReference type="GO" id="GO:0045214">
    <property type="term" value="P:sarcomere organization"/>
    <property type="evidence" value="ECO:0007669"/>
    <property type="project" value="TreeGrafter"/>
</dbReference>
<keyword evidence="11" id="KW-1185">Reference proteome</keyword>
<dbReference type="PROSITE" id="PS50023">
    <property type="entry name" value="LIM_DOMAIN_2"/>
    <property type="match status" value="3"/>
</dbReference>
<comment type="subcellular location">
    <subcellularLocation>
        <location evidence="1">Nucleus</location>
    </subcellularLocation>
</comment>
<dbReference type="Proteomes" id="UP001347796">
    <property type="component" value="Unassembled WGS sequence"/>
</dbReference>
<keyword evidence="6" id="KW-0539">Nucleus</keyword>
<dbReference type="EMBL" id="JAZGQO010000002">
    <property type="protein sequence ID" value="KAK6190050.1"/>
    <property type="molecule type" value="Genomic_DNA"/>
</dbReference>
<gene>
    <name evidence="10" type="ORF">SNE40_001994</name>
    <name evidence="9" type="ORF">SNE40_006832</name>
</gene>
<evidence type="ECO:0000256" key="1">
    <source>
        <dbReference type="ARBA" id="ARBA00004123"/>
    </source>
</evidence>
<dbReference type="PROSITE" id="PS00478">
    <property type="entry name" value="LIM_DOMAIN_1"/>
    <property type="match status" value="3"/>
</dbReference>
<organism evidence="9 11">
    <name type="scientific">Patella caerulea</name>
    <name type="common">Rayed Mediterranean limpet</name>
    <dbReference type="NCBI Taxonomy" id="87958"/>
    <lineage>
        <taxon>Eukaryota</taxon>
        <taxon>Metazoa</taxon>
        <taxon>Spiralia</taxon>
        <taxon>Lophotrochozoa</taxon>
        <taxon>Mollusca</taxon>
        <taxon>Gastropoda</taxon>
        <taxon>Patellogastropoda</taxon>
        <taxon>Patelloidea</taxon>
        <taxon>Patellidae</taxon>
        <taxon>Patella</taxon>
    </lineage>
</organism>
<keyword evidence="2 7" id="KW-0479">Metal-binding</keyword>
<dbReference type="PANTHER" id="PTHR24215">
    <property type="entry name" value="RHO-GTPASE-ACTIVATING PROTEIN LRG1"/>
    <property type="match status" value="1"/>
</dbReference>
<feature type="domain" description="LIM zinc-binding" evidence="8">
    <location>
        <begin position="7"/>
        <end position="67"/>
    </location>
</feature>
<dbReference type="GO" id="GO:0008307">
    <property type="term" value="F:structural constituent of muscle"/>
    <property type="evidence" value="ECO:0007669"/>
    <property type="project" value="TreeGrafter"/>
</dbReference>
<evidence type="ECO:0000256" key="4">
    <source>
        <dbReference type="ARBA" id="ARBA00022833"/>
    </source>
</evidence>
<dbReference type="GO" id="GO:0060537">
    <property type="term" value="P:muscle tissue development"/>
    <property type="evidence" value="ECO:0007669"/>
    <property type="project" value="TreeGrafter"/>
</dbReference>
<dbReference type="GO" id="GO:0030018">
    <property type="term" value="C:Z disc"/>
    <property type="evidence" value="ECO:0007669"/>
    <property type="project" value="TreeGrafter"/>
</dbReference>
<feature type="domain" description="LIM zinc-binding" evidence="8">
    <location>
        <begin position="120"/>
        <end position="180"/>
    </location>
</feature>
<evidence type="ECO:0000256" key="2">
    <source>
        <dbReference type="ARBA" id="ARBA00022723"/>
    </source>
</evidence>
<keyword evidence="3" id="KW-0677">Repeat</keyword>
<dbReference type="GO" id="GO:0005634">
    <property type="term" value="C:nucleus"/>
    <property type="evidence" value="ECO:0007669"/>
    <property type="project" value="UniProtKB-SubCell"/>
</dbReference>
<evidence type="ECO:0000256" key="7">
    <source>
        <dbReference type="PROSITE-ProRule" id="PRU00125"/>
    </source>
</evidence>
<dbReference type="Pfam" id="PF00412">
    <property type="entry name" value="LIM"/>
    <property type="match status" value="3"/>
</dbReference>
<accession>A0AAN8JXA1</accession>
<evidence type="ECO:0000256" key="5">
    <source>
        <dbReference type="ARBA" id="ARBA00023038"/>
    </source>
</evidence>
<dbReference type="FunFam" id="2.10.110.10:FF:000001">
    <property type="entry name" value="Cysteine and glycine-rich protein 1"/>
    <property type="match status" value="3"/>
</dbReference>
<reference evidence="9 11" key="1">
    <citation type="submission" date="2024-01" db="EMBL/GenBank/DDBJ databases">
        <title>The genome of the rayed Mediterranean limpet Patella caerulea (Linnaeus, 1758).</title>
        <authorList>
            <person name="Anh-Thu Weber A."/>
            <person name="Halstead-Nussloch G."/>
        </authorList>
    </citation>
    <scope>NUCLEOTIDE SEQUENCE [LARGE SCALE GENOMIC DNA]</scope>
    <source>
        <strain evidence="9">AATW-2023a</strain>
        <tissue evidence="9">Whole specimen</tissue>
    </source>
</reference>
<protein>
    <recommendedName>
        <fullName evidence="8">LIM zinc-binding domain-containing protein</fullName>
    </recommendedName>
</protein>
<dbReference type="CDD" id="cd09326">
    <property type="entry name" value="LIM_CRP_like"/>
    <property type="match status" value="3"/>
</dbReference>
<sequence length="302" mass="32770">MPWGGAEKCPRCIKSVYFAEEVRALGKKWHKMCLKCSNCNKMLDSTNCNDHDDDIFCTACHRKQFGPKGYGFAGGSSGLSMDTGKRNEITRDNVSSYDQAQSGVAIGRSTSNGNGFGGADICPRCGRAVYMAEKVIGAGQSYHKVCFRCGNCKKGLDSTTLAVHEGEIYCRACYGKNFGPKGYGFAGGAAGLSMDTGRPYELTRDNVSHLAQAQMAPIFDSAPYQSGGDKCYQCGTNVYMAERELASGKIFHKSCFKCAFCNKKLDSTTLCEHEDLIFCKGCYGKNFGPKGFGYGTALQHTE</sequence>
<comment type="caution">
    <text evidence="9">The sequence shown here is derived from an EMBL/GenBank/DDBJ whole genome shotgun (WGS) entry which is preliminary data.</text>
</comment>
<evidence type="ECO:0000256" key="3">
    <source>
        <dbReference type="ARBA" id="ARBA00022737"/>
    </source>
</evidence>
<dbReference type="Gene3D" id="2.10.110.10">
    <property type="entry name" value="Cysteine Rich Protein"/>
    <property type="match status" value="3"/>
</dbReference>
<dbReference type="AlphaFoldDB" id="A0AAN8JXA1"/>
<dbReference type="PANTHER" id="PTHR24215:SF35">
    <property type="entry name" value="MUSCLE LIM PROTEIN MLP84B"/>
    <property type="match status" value="1"/>
</dbReference>
<dbReference type="InterPro" id="IPR001781">
    <property type="entry name" value="Znf_LIM"/>
</dbReference>
<evidence type="ECO:0000313" key="11">
    <source>
        <dbReference type="Proteomes" id="UP001347796"/>
    </source>
</evidence>
<evidence type="ECO:0000256" key="6">
    <source>
        <dbReference type="ARBA" id="ARBA00023242"/>
    </source>
</evidence>
<dbReference type="SUPFAM" id="SSF57716">
    <property type="entry name" value="Glucocorticoid receptor-like (DNA-binding domain)"/>
    <property type="match status" value="6"/>
</dbReference>
<dbReference type="EMBL" id="JAZGQO010000006">
    <property type="protein sequence ID" value="KAK6184344.1"/>
    <property type="molecule type" value="Genomic_DNA"/>
</dbReference>
<evidence type="ECO:0000259" key="8">
    <source>
        <dbReference type="PROSITE" id="PS50023"/>
    </source>
</evidence>
<evidence type="ECO:0000313" key="10">
    <source>
        <dbReference type="EMBL" id="KAK6190050.1"/>
    </source>
</evidence>
<dbReference type="SMART" id="SM00132">
    <property type="entry name" value="LIM"/>
    <property type="match status" value="3"/>
</dbReference>
<keyword evidence="4 7" id="KW-0862">Zinc</keyword>
<keyword evidence="5 7" id="KW-0440">LIM domain</keyword>
<feature type="domain" description="LIM zinc-binding" evidence="8">
    <location>
        <begin position="229"/>
        <end position="289"/>
    </location>
</feature>